<comment type="similarity">
    <text evidence="2">Belongs to the UDP-galactopyranose/dTDP-fucopyranose mutase family.</text>
</comment>
<evidence type="ECO:0000256" key="3">
    <source>
        <dbReference type="ARBA" id="ARBA00022630"/>
    </source>
</evidence>
<dbReference type="InterPro" id="IPR015899">
    <property type="entry name" value="UDP-GalPyranose_mutase_C"/>
</dbReference>
<dbReference type="Gene3D" id="3.40.50.2000">
    <property type="entry name" value="Glycogen Phosphorylase B"/>
    <property type="match status" value="1"/>
</dbReference>
<dbReference type="Pfam" id="PF03275">
    <property type="entry name" value="GLF"/>
    <property type="match status" value="1"/>
</dbReference>
<dbReference type="Proteomes" id="UP000216913">
    <property type="component" value="Unassembled WGS sequence"/>
</dbReference>
<dbReference type="SUPFAM" id="SSF53756">
    <property type="entry name" value="UDP-Glycosyltransferase/glycogen phosphorylase"/>
    <property type="match status" value="1"/>
</dbReference>
<evidence type="ECO:0000259" key="7">
    <source>
        <dbReference type="Pfam" id="PF03275"/>
    </source>
</evidence>
<reference evidence="8" key="1">
    <citation type="submission" date="2017-05" db="EMBL/GenBank/DDBJ databases">
        <title>Complete and WGS of Bordetella genogroups.</title>
        <authorList>
            <person name="Spilker T."/>
            <person name="LiPuma J."/>
        </authorList>
    </citation>
    <scope>NUCLEOTIDE SEQUENCE [LARGE SCALE GENOMIC DNA]</scope>
    <source>
        <strain evidence="8">AU10456</strain>
    </source>
</reference>
<evidence type="ECO:0000256" key="2">
    <source>
        <dbReference type="ARBA" id="ARBA00009321"/>
    </source>
</evidence>
<dbReference type="PANTHER" id="PTHR21197:SF0">
    <property type="entry name" value="UDP-GALACTOPYRANOSE MUTASE"/>
    <property type="match status" value="1"/>
</dbReference>
<evidence type="ECO:0000313" key="8">
    <source>
        <dbReference type="EMBL" id="OZI45930.1"/>
    </source>
</evidence>
<keyword evidence="3" id="KW-0285">Flavoprotein</keyword>
<evidence type="ECO:0000256" key="1">
    <source>
        <dbReference type="ARBA" id="ARBA00001974"/>
    </source>
</evidence>
<dbReference type="Pfam" id="PF13692">
    <property type="entry name" value="Glyco_trans_1_4"/>
    <property type="match status" value="1"/>
</dbReference>
<evidence type="ECO:0000256" key="5">
    <source>
        <dbReference type="ARBA" id="ARBA00023235"/>
    </source>
</evidence>
<dbReference type="NCBIfam" id="TIGR00031">
    <property type="entry name" value="UDP-GALP_mutase"/>
    <property type="match status" value="1"/>
</dbReference>
<keyword evidence="5" id="KW-0413">Isomerase</keyword>
<dbReference type="Pfam" id="PF13450">
    <property type="entry name" value="NAD_binding_8"/>
    <property type="match status" value="1"/>
</dbReference>
<dbReference type="EMBL" id="NEVP01000012">
    <property type="protein sequence ID" value="OZI45930.1"/>
    <property type="molecule type" value="Genomic_DNA"/>
</dbReference>
<dbReference type="InterPro" id="IPR004379">
    <property type="entry name" value="UDP-GALP_mutase"/>
</dbReference>
<dbReference type="GO" id="GO:0050660">
    <property type="term" value="F:flavin adenine dinucleotide binding"/>
    <property type="evidence" value="ECO:0007669"/>
    <property type="project" value="TreeGrafter"/>
</dbReference>
<dbReference type="SUPFAM" id="SSF51971">
    <property type="entry name" value="Nucleotide-binding domain"/>
    <property type="match status" value="1"/>
</dbReference>
<organism evidence="8 9">
    <name type="scientific">Bordetella genomosp. 5</name>
    <dbReference type="NCBI Taxonomy" id="1395608"/>
    <lineage>
        <taxon>Bacteria</taxon>
        <taxon>Pseudomonadati</taxon>
        <taxon>Pseudomonadota</taxon>
        <taxon>Betaproteobacteria</taxon>
        <taxon>Burkholderiales</taxon>
        <taxon>Alcaligenaceae</taxon>
        <taxon>Bordetella</taxon>
    </lineage>
</organism>
<evidence type="ECO:0000313" key="9">
    <source>
        <dbReference type="Proteomes" id="UP000216913"/>
    </source>
</evidence>
<name>A0A261TA01_9BORD</name>
<evidence type="ECO:0000256" key="4">
    <source>
        <dbReference type="ARBA" id="ARBA00022827"/>
    </source>
</evidence>
<comment type="caution">
    <text evidence="8">The sequence shown here is derived from an EMBL/GenBank/DDBJ whole genome shotgun (WGS) entry which is preliminary data.</text>
</comment>
<dbReference type="Gene3D" id="3.40.50.720">
    <property type="entry name" value="NAD(P)-binding Rossmann-like Domain"/>
    <property type="match status" value="3"/>
</dbReference>
<keyword evidence="9" id="KW-1185">Reference proteome</keyword>
<protein>
    <submittedName>
        <fullName evidence="8">UDP-galactopyranose mutase</fullName>
    </submittedName>
</protein>
<keyword evidence="4" id="KW-0274">FAD</keyword>
<feature type="region of interest" description="Disordered" evidence="6">
    <location>
        <begin position="1"/>
        <end position="22"/>
    </location>
</feature>
<feature type="domain" description="UDP-galactopyranose mutase C-terminal" evidence="7">
    <location>
        <begin position="548"/>
        <end position="745"/>
    </location>
</feature>
<dbReference type="GO" id="GO:0008767">
    <property type="term" value="F:UDP-galactopyranose mutase activity"/>
    <property type="evidence" value="ECO:0007669"/>
    <property type="project" value="InterPro"/>
</dbReference>
<accession>A0A261TA01</accession>
<dbReference type="CDD" id="cd04950">
    <property type="entry name" value="GT4_TuaH-like"/>
    <property type="match status" value="1"/>
</dbReference>
<dbReference type="SUPFAM" id="SSF54373">
    <property type="entry name" value="FAD-linked reductases, C-terminal domain"/>
    <property type="match status" value="1"/>
</dbReference>
<sequence length="778" mass="87003">MTRPAPQSLADGQERATGQGGSRPALVCFSHLRWEFVFQRPQHLMSRWAREHVVFFIEEPIWESAGEPWLDVQASNEGVLVVKPHVPQEHAEETQRTLINALLQSRGVHQPVVWYYTPMSLGLARDIDASLVVYDCMDELSAFRGAPPDLVRKEQELMALADVVFTGGHSLYLAKRKLHPNVHAFPSSVDIDHFRSARTTALAPADQAGIPEPRMGFFGVIDERFDAELMGKVARRRPDWHFVLLGPVVKIDPASLPSAPNLHYLGARSYADLPAYLAGWQVALMPFALNESTRYISPTKTPEYLAGGRPVVSTPIVDVVRGYAGSGVVHIAADADAFVDAAAEALAAMDQPERVQERADRALNGMSWESTWQGMAEVMARARASRVRHPDTRRAGAGRGRGFDYLVVGAGFAGAVLAERLAAGSGKRVLVVDRRPHIGGNAYDFHNDAGVLVHKYGPHIFHTNAEKVVAYLSRFTSWRPYEHKVLASVDGMLVPMPINLTTLARLYGRAFDPDEAARFLSEQAEAVESVTTSEDIVVSQIGRALYEKFFRGYTRKQWGLDPSELDKSVAARVPTRLSLDDRYFTDTFQQMPAEGYTRMFERMLDHPNIEIELGMDYDTANARFRYDELVYTGPIDQFFGYRYGRLPYRSLRFEHETLDRAWLQPVGVVNYPDEAVPYTRITEYKHLTGQQHARTAVTYEFPSDTGDPYYPVPRPENAALYKRYQALADATPGVHFVGRLATYRYYNMDQVVAQALSTYTSIAEGEVEAGDVSRPAAA</sequence>
<proteinExistence type="inferred from homology"/>
<evidence type="ECO:0000256" key="6">
    <source>
        <dbReference type="SAM" id="MobiDB-lite"/>
    </source>
</evidence>
<dbReference type="PANTHER" id="PTHR21197">
    <property type="entry name" value="UDP-GALACTOPYRANOSE MUTASE"/>
    <property type="match status" value="1"/>
</dbReference>
<dbReference type="GO" id="GO:0005829">
    <property type="term" value="C:cytosol"/>
    <property type="evidence" value="ECO:0007669"/>
    <property type="project" value="TreeGrafter"/>
</dbReference>
<dbReference type="AlphaFoldDB" id="A0A261TA01"/>
<gene>
    <name evidence="8" type="ORF">CAL25_21530</name>
</gene>
<comment type="cofactor">
    <cofactor evidence="1">
        <name>FAD</name>
        <dbReference type="ChEBI" id="CHEBI:57692"/>
    </cofactor>
</comment>